<sequence length="196" mass="21942">MDLARPTRRRLLQGAAVTAAAAALGPLTARSAHAAEYPPTHWIPAAPENFRVADRPNDYPIDKIVIHVTQEYFQDAVDIFQDPARQVSTHYLIASADGYIAKMLEEKDVGWHAGNRDYNNTSIGIEHEGWVDDPAWFTDVMYRQSALLTAAICTKYSIPRDRDHIIGHVEVPGSDHTDPGPNWDWGTYMKYVQEAG</sequence>
<dbReference type="InterPro" id="IPR051206">
    <property type="entry name" value="NAMLAA_amidase_2"/>
</dbReference>
<dbReference type="EC" id="3.5.1.28" evidence="2"/>
<dbReference type="PANTHER" id="PTHR30417">
    <property type="entry name" value="N-ACETYLMURAMOYL-L-ALANINE AMIDASE AMID"/>
    <property type="match status" value="1"/>
</dbReference>
<gene>
    <name evidence="7" type="ORF">G5C51_04195</name>
</gene>
<keyword evidence="3" id="KW-0378">Hydrolase</keyword>
<evidence type="ECO:0000256" key="4">
    <source>
        <dbReference type="ARBA" id="ARBA00023316"/>
    </source>
</evidence>
<feature type="chain" id="PRO_5026308339" description="N-acetylmuramoyl-L-alanine amidase" evidence="5">
    <location>
        <begin position="35"/>
        <end position="196"/>
    </location>
</feature>
<evidence type="ECO:0000313" key="7">
    <source>
        <dbReference type="EMBL" id="NGN63107.1"/>
    </source>
</evidence>
<dbReference type="SUPFAM" id="SSF55846">
    <property type="entry name" value="N-acetylmuramoyl-L-alanine amidase-like"/>
    <property type="match status" value="1"/>
</dbReference>
<evidence type="ECO:0000256" key="3">
    <source>
        <dbReference type="ARBA" id="ARBA00022801"/>
    </source>
</evidence>
<dbReference type="Proteomes" id="UP000481583">
    <property type="component" value="Unassembled WGS sequence"/>
</dbReference>
<comment type="catalytic activity">
    <reaction evidence="1">
        <text>Hydrolyzes the link between N-acetylmuramoyl residues and L-amino acid residues in certain cell-wall glycopeptides.</text>
        <dbReference type="EC" id="3.5.1.28"/>
    </reaction>
</comment>
<dbReference type="RefSeq" id="WP_165231802.1">
    <property type="nucleotide sequence ID" value="NZ_JAAKZV010000009.1"/>
</dbReference>
<dbReference type="GO" id="GO:0008745">
    <property type="term" value="F:N-acetylmuramoyl-L-alanine amidase activity"/>
    <property type="evidence" value="ECO:0007669"/>
    <property type="project" value="UniProtKB-EC"/>
</dbReference>
<dbReference type="PROSITE" id="PS51318">
    <property type="entry name" value="TAT"/>
    <property type="match status" value="1"/>
</dbReference>
<evidence type="ECO:0000256" key="1">
    <source>
        <dbReference type="ARBA" id="ARBA00001561"/>
    </source>
</evidence>
<dbReference type="FunFam" id="3.40.80.10:FF:000006">
    <property type="entry name" value="N-acetylmuramoyl-L-alanine amidase"/>
    <property type="match status" value="1"/>
</dbReference>
<evidence type="ECO:0000313" key="8">
    <source>
        <dbReference type="Proteomes" id="UP000481583"/>
    </source>
</evidence>
<dbReference type="GO" id="GO:0071555">
    <property type="term" value="P:cell wall organization"/>
    <property type="evidence" value="ECO:0007669"/>
    <property type="project" value="UniProtKB-KW"/>
</dbReference>
<dbReference type="NCBIfam" id="TIGR01409">
    <property type="entry name" value="TAT_signal_seq"/>
    <property type="match status" value="1"/>
</dbReference>
<dbReference type="InterPro" id="IPR036505">
    <property type="entry name" value="Amidase/PGRP_sf"/>
</dbReference>
<dbReference type="PANTHER" id="PTHR30417:SF1">
    <property type="entry name" value="N-ACETYLMURAMOYL-L-ALANINE AMIDASE AMID"/>
    <property type="match status" value="1"/>
</dbReference>
<name>A0A6G4TVN8_9ACTN</name>
<keyword evidence="5" id="KW-0732">Signal</keyword>
<dbReference type="InterPro" id="IPR002502">
    <property type="entry name" value="Amidase_domain"/>
</dbReference>
<feature type="signal peptide" evidence="5">
    <location>
        <begin position="1"/>
        <end position="34"/>
    </location>
</feature>
<feature type="domain" description="N-acetylmuramoyl-L-alanine amidase" evidence="6">
    <location>
        <begin position="50"/>
        <end position="180"/>
    </location>
</feature>
<dbReference type="GO" id="GO:0009253">
    <property type="term" value="P:peptidoglycan catabolic process"/>
    <property type="evidence" value="ECO:0007669"/>
    <property type="project" value="InterPro"/>
</dbReference>
<accession>A0A6G4TVN8</accession>
<dbReference type="AlphaFoldDB" id="A0A6G4TVN8"/>
<protein>
    <recommendedName>
        <fullName evidence="2">N-acetylmuramoyl-L-alanine amidase</fullName>
        <ecNumber evidence="2">3.5.1.28</ecNumber>
    </recommendedName>
</protein>
<dbReference type="CDD" id="cd06583">
    <property type="entry name" value="PGRP"/>
    <property type="match status" value="1"/>
</dbReference>
<proteinExistence type="predicted"/>
<keyword evidence="8" id="KW-1185">Reference proteome</keyword>
<organism evidence="7 8">
    <name type="scientific">Streptomyces coryli</name>
    <dbReference type="NCBI Taxonomy" id="1128680"/>
    <lineage>
        <taxon>Bacteria</taxon>
        <taxon>Bacillati</taxon>
        <taxon>Actinomycetota</taxon>
        <taxon>Actinomycetes</taxon>
        <taxon>Kitasatosporales</taxon>
        <taxon>Streptomycetaceae</taxon>
        <taxon>Streptomyces</taxon>
    </lineage>
</organism>
<dbReference type="SMART" id="SM00644">
    <property type="entry name" value="Ami_2"/>
    <property type="match status" value="1"/>
</dbReference>
<dbReference type="InterPro" id="IPR006311">
    <property type="entry name" value="TAT_signal"/>
</dbReference>
<evidence type="ECO:0000259" key="6">
    <source>
        <dbReference type="SMART" id="SM00644"/>
    </source>
</evidence>
<reference evidence="7 8" key="1">
    <citation type="submission" date="2020-02" db="EMBL/GenBank/DDBJ databases">
        <title>Whole-genome analyses of novel actinobacteria.</title>
        <authorList>
            <person name="Sahin N."/>
        </authorList>
    </citation>
    <scope>NUCLEOTIDE SEQUENCE [LARGE SCALE GENOMIC DNA]</scope>
    <source>
        <strain evidence="7 8">A7024</strain>
    </source>
</reference>
<dbReference type="Gene3D" id="3.40.80.10">
    <property type="entry name" value="Peptidoglycan recognition protein-like"/>
    <property type="match status" value="1"/>
</dbReference>
<dbReference type="EMBL" id="JAAKZV010000009">
    <property type="protein sequence ID" value="NGN63107.1"/>
    <property type="molecule type" value="Genomic_DNA"/>
</dbReference>
<dbReference type="InterPro" id="IPR019546">
    <property type="entry name" value="TAT_signal_bac_arc"/>
</dbReference>
<keyword evidence="4" id="KW-0961">Cell wall biogenesis/degradation</keyword>
<comment type="caution">
    <text evidence="7">The sequence shown here is derived from an EMBL/GenBank/DDBJ whole genome shotgun (WGS) entry which is preliminary data.</text>
</comment>
<dbReference type="GO" id="GO:0009254">
    <property type="term" value="P:peptidoglycan turnover"/>
    <property type="evidence" value="ECO:0007669"/>
    <property type="project" value="TreeGrafter"/>
</dbReference>
<evidence type="ECO:0000256" key="2">
    <source>
        <dbReference type="ARBA" id="ARBA00011901"/>
    </source>
</evidence>
<evidence type="ECO:0000256" key="5">
    <source>
        <dbReference type="SAM" id="SignalP"/>
    </source>
</evidence>
<dbReference type="Pfam" id="PF01510">
    <property type="entry name" value="Amidase_2"/>
    <property type="match status" value="1"/>
</dbReference>